<keyword evidence="10 12" id="KW-0704">Schiff base</keyword>
<comment type="caution">
    <text evidence="12">Was originally thought to be a dihydrodipicolinate synthase (DHDPS), catalyzing the condensation of (S)-aspartate-beta-semialdehyde [(S)-ASA] and pyruvate to dihydrodipicolinate (DHDP). However, it was shown in E.coli that the product of the enzymatic reaction is not dihydrodipicolinate but in fact (4S)-4-hydroxy-2,3,4,5-tetrahydro-(2S)-dipicolinic acid (HTPA), and that the consecutive dehydration reaction leading to DHDP is not spontaneous but catalyzed by DapB.</text>
</comment>
<sequence length="300" mass="31413">MNSIETSWLTGVIADLPSPFDANDAIDIGVFENLCAQQIAAGATALLLGETAGEMATLTMAEHDTLVRTAVKVSRGRVKIIAGAGSNGTGQAIALTRRAEAAGADAVMSVVPYYNKPTQSGIEAHFDAIASATRLPVVIHDNPTCCARGLDDETLMRLCDNPRIVGLRDSSGDAMRPLRLHPHVPPGFRMVAGDDATALTYLAHGGDGFVSTVANILPALPFAMFRAFSRGDVARAATLMDRMAPLRDAFATDGSVASLKYALGLRGLCSPRVRLPMVPLMSDQKAAVTEATAAALRGTP</sequence>
<name>A0ABV6EUQ1_9BRAD</name>
<comment type="catalytic activity">
    <reaction evidence="11 12">
        <text>L-aspartate 4-semialdehyde + pyruvate = (2S,4S)-4-hydroxy-2,3,4,5-tetrahydrodipicolinate + H2O + H(+)</text>
        <dbReference type="Rhea" id="RHEA:34171"/>
        <dbReference type="ChEBI" id="CHEBI:15361"/>
        <dbReference type="ChEBI" id="CHEBI:15377"/>
        <dbReference type="ChEBI" id="CHEBI:15378"/>
        <dbReference type="ChEBI" id="CHEBI:67139"/>
        <dbReference type="ChEBI" id="CHEBI:537519"/>
        <dbReference type="EC" id="4.3.3.7"/>
    </reaction>
</comment>
<comment type="caution">
    <text evidence="12">Lacks conserved residue(s) required for the propagation of feature annotation.</text>
</comment>
<evidence type="ECO:0000256" key="13">
    <source>
        <dbReference type="PIRNR" id="PIRNR001365"/>
    </source>
</evidence>
<feature type="site" description="Part of a proton relay during catalysis" evidence="12">
    <location>
        <position position="114"/>
    </location>
</feature>
<feature type="site" description="Part of a proton relay during catalysis" evidence="12">
    <location>
        <position position="51"/>
    </location>
</feature>
<dbReference type="NCBIfam" id="TIGR00674">
    <property type="entry name" value="dapA"/>
    <property type="match status" value="1"/>
</dbReference>
<keyword evidence="9 12" id="KW-0456">Lyase</keyword>
<dbReference type="EC" id="4.3.3.7" evidence="4 12"/>
<keyword evidence="8 12" id="KW-0457">Lysine biosynthesis</keyword>
<evidence type="ECO:0000256" key="4">
    <source>
        <dbReference type="ARBA" id="ARBA00012086"/>
    </source>
</evidence>
<comment type="function">
    <text evidence="1 12">Catalyzes the condensation of (S)-aspartate-beta-semialdehyde [(S)-ASA] and pyruvate to 4-hydroxy-tetrahydrodipicolinate (HTPA).</text>
</comment>
<evidence type="ECO:0000313" key="14">
    <source>
        <dbReference type="EMBL" id="MFC0241596.1"/>
    </source>
</evidence>
<evidence type="ECO:0000256" key="11">
    <source>
        <dbReference type="ARBA" id="ARBA00047836"/>
    </source>
</evidence>
<evidence type="ECO:0000256" key="3">
    <source>
        <dbReference type="ARBA" id="ARBA00007592"/>
    </source>
</evidence>
<dbReference type="PRINTS" id="PR00146">
    <property type="entry name" value="DHPICSNTHASE"/>
</dbReference>
<protein>
    <recommendedName>
        <fullName evidence="4 12">4-hydroxy-tetrahydrodipicolinate synthase</fullName>
        <shortName evidence="12">HTPA synthase</shortName>
        <ecNumber evidence="4 12">4.3.3.7</ecNumber>
    </recommendedName>
</protein>
<dbReference type="SMART" id="SM01130">
    <property type="entry name" value="DHDPS"/>
    <property type="match status" value="1"/>
</dbReference>
<comment type="subunit">
    <text evidence="12">Homotetramer; dimer of dimers.</text>
</comment>
<keyword evidence="7 12" id="KW-0220">Diaminopimelate biosynthesis</keyword>
<evidence type="ECO:0000256" key="10">
    <source>
        <dbReference type="ARBA" id="ARBA00023270"/>
    </source>
</evidence>
<dbReference type="InterPro" id="IPR002220">
    <property type="entry name" value="DapA-like"/>
</dbReference>
<dbReference type="InterPro" id="IPR005263">
    <property type="entry name" value="DapA"/>
</dbReference>
<dbReference type="Gene3D" id="3.20.20.70">
    <property type="entry name" value="Aldolase class I"/>
    <property type="match status" value="1"/>
</dbReference>
<comment type="subcellular location">
    <subcellularLocation>
        <location evidence="12">Cytoplasm</location>
    </subcellularLocation>
</comment>
<gene>
    <name evidence="12 14" type="primary">dapA</name>
    <name evidence="14" type="ORF">ACFFJ6_14005</name>
</gene>
<accession>A0ABV6EUQ1</accession>
<evidence type="ECO:0000313" key="15">
    <source>
        <dbReference type="Proteomes" id="UP001589775"/>
    </source>
</evidence>
<keyword evidence="6 12" id="KW-0028">Amino-acid biosynthesis</keyword>
<proteinExistence type="inferred from homology"/>
<dbReference type="PIRSF" id="PIRSF001365">
    <property type="entry name" value="DHDPS"/>
    <property type="match status" value="1"/>
</dbReference>
<dbReference type="GO" id="GO:0008840">
    <property type="term" value="F:4-hydroxy-tetrahydrodipicolinate synthase activity"/>
    <property type="evidence" value="ECO:0007669"/>
    <property type="project" value="UniProtKB-EC"/>
</dbReference>
<dbReference type="PANTHER" id="PTHR12128">
    <property type="entry name" value="DIHYDRODIPICOLINATE SYNTHASE"/>
    <property type="match status" value="1"/>
</dbReference>
<dbReference type="RefSeq" id="WP_378388681.1">
    <property type="nucleotide sequence ID" value="NZ_JBHLWM010000005.1"/>
</dbReference>
<comment type="caution">
    <text evidence="14">The sequence shown here is derived from an EMBL/GenBank/DDBJ whole genome shotgun (WGS) entry which is preliminary data.</text>
</comment>
<dbReference type="PANTHER" id="PTHR12128:SF66">
    <property type="entry name" value="4-HYDROXY-2-OXOGLUTARATE ALDOLASE, MITOCHONDRIAL"/>
    <property type="match status" value="1"/>
</dbReference>
<dbReference type="Pfam" id="PF00701">
    <property type="entry name" value="DHDPS"/>
    <property type="match status" value="1"/>
</dbReference>
<dbReference type="Proteomes" id="UP001589775">
    <property type="component" value="Unassembled WGS sequence"/>
</dbReference>
<dbReference type="HAMAP" id="MF_00418">
    <property type="entry name" value="DapA"/>
    <property type="match status" value="1"/>
</dbReference>
<dbReference type="EMBL" id="JBHLWM010000005">
    <property type="protein sequence ID" value="MFC0241596.1"/>
    <property type="molecule type" value="Genomic_DNA"/>
</dbReference>
<keyword evidence="5 12" id="KW-0963">Cytoplasm</keyword>
<evidence type="ECO:0000256" key="1">
    <source>
        <dbReference type="ARBA" id="ARBA00003294"/>
    </source>
</evidence>
<evidence type="ECO:0000256" key="5">
    <source>
        <dbReference type="ARBA" id="ARBA00022490"/>
    </source>
</evidence>
<dbReference type="InterPro" id="IPR013785">
    <property type="entry name" value="Aldolase_TIM"/>
</dbReference>
<evidence type="ECO:0000256" key="2">
    <source>
        <dbReference type="ARBA" id="ARBA00005120"/>
    </source>
</evidence>
<comment type="similarity">
    <text evidence="3 12 13">Belongs to the DapA family.</text>
</comment>
<dbReference type="CDD" id="cd00950">
    <property type="entry name" value="DHDPS"/>
    <property type="match status" value="1"/>
</dbReference>
<comment type="pathway">
    <text evidence="2 12">Amino-acid biosynthesis; L-lysine biosynthesis via DAP pathway; (S)-tetrahydrodipicolinate from L-aspartate: step 3/4.</text>
</comment>
<evidence type="ECO:0000256" key="7">
    <source>
        <dbReference type="ARBA" id="ARBA00022915"/>
    </source>
</evidence>
<evidence type="ECO:0000256" key="12">
    <source>
        <dbReference type="HAMAP-Rule" id="MF_00418"/>
    </source>
</evidence>
<keyword evidence="15" id="KW-1185">Reference proteome</keyword>
<feature type="binding site" evidence="12">
    <location>
        <position position="210"/>
    </location>
    <ligand>
        <name>pyruvate</name>
        <dbReference type="ChEBI" id="CHEBI:15361"/>
    </ligand>
</feature>
<organism evidence="14 15">
    <name type="scientific">Rhodopseudomonas telluris</name>
    <dbReference type="NCBI Taxonomy" id="644215"/>
    <lineage>
        <taxon>Bacteria</taxon>
        <taxon>Pseudomonadati</taxon>
        <taxon>Pseudomonadota</taxon>
        <taxon>Alphaproteobacteria</taxon>
        <taxon>Hyphomicrobiales</taxon>
        <taxon>Nitrobacteraceae</taxon>
        <taxon>Rhodopseudomonas</taxon>
    </lineage>
</organism>
<reference evidence="14 15" key="1">
    <citation type="submission" date="2024-09" db="EMBL/GenBank/DDBJ databases">
        <authorList>
            <person name="Sun Q."/>
            <person name="Mori K."/>
        </authorList>
    </citation>
    <scope>NUCLEOTIDE SEQUENCE [LARGE SCALE GENOMIC DNA]</scope>
    <source>
        <strain evidence="14 15">KCTC 23279</strain>
    </source>
</reference>
<evidence type="ECO:0000256" key="9">
    <source>
        <dbReference type="ARBA" id="ARBA00023239"/>
    </source>
</evidence>
<dbReference type="SUPFAM" id="SSF51569">
    <property type="entry name" value="Aldolase"/>
    <property type="match status" value="1"/>
</dbReference>
<evidence type="ECO:0000256" key="8">
    <source>
        <dbReference type="ARBA" id="ARBA00023154"/>
    </source>
</evidence>
<evidence type="ECO:0000256" key="6">
    <source>
        <dbReference type="ARBA" id="ARBA00022605"/>
    </source>
</evidence>